<dbReference type="EMBL" id="CM042034">
    <property type="protein sequence ID" value="KAI3762991.1"/>
    <property type="molecule type" value="Genomic_DNA"/>
</dbReference>
<protein>
    <submittedName>
        <fullName evidence="1">Uncharacterized protein</fullName>
    </submittedName>
</protein>
<organism evidence="1 2">
    <name type="scientific">Smallanthus sonchifolius</name>
    <dbReference type="NCBI Taxonomy" id="185202"/>
    <lineage>
        <taxon>Eukaryota</taxon>
        <taxon>Viridiplantae</taxon>
        <taxon>Streptophyta</taxon>
        <taxon>Embryophyta</taxon>
        <taxon>Tracheophyta</taxon>
        <taxon>Spermatophyta</taxon>
        <taxon>Magnoliopsida</taxon>
        <taxon>eudicotyledons</taxon>
        <taxon>Gunneridae</taxon>
        <taxon>Pentapetalae</taxon>
        <taxon>asterids</taxon>
        <taxon>campanulids</taxon>
        <taxon>Asterales</taxon>
        <taxon>Asteraceae</taxon>
        <taxon>Asteroideae</taxon>
        <taxon>Heliantheae alliance</taxon>
        <taxon>Millerieae</taxon>
        <taxon>Smallanthus</taxon>
    </lineage>
</organism>
<dbReference type="Proteomes" id="UP001056120">
    <property type="component" value="Linkage Group LG17"/>
</dbReference>
<proteinExistence type="predicted"/>
<evidence type="ECO:0000313" key="1">
    <source>
        <dbReference type="EMBL" id="KAI3762991.1"/>
    </source>
</evidence>
<keyword evidence="2" id="KW-1185">Reference proteome</keyword>
<gene>
    <name evidence="1" type="ORF">L1987_53436</name>
</gene>
<evidence type="ECO:0000313" key="2">
    <source>
        <dbReference type="Proteomes" id="UP001056120"/>
    </source>
</evidence>
<accession>A0ACB9EW95</accession>
<comment type="caution">
    <text evidence="1">The sequence shown here is derived from an EMBL/GenBank/DDBJ whole genome shotgun (WGS) entry which is preliminary data.</text>
</comment>
<reference evidence="1 2" key="2">
    <citation type="journal article" date="2022" name="Mol. Ecol. Resour.">
        <title>The genomes of chicory, endive, great burdock and yacon provide insights into Asteraceae paleo-polyploidization history and plant inulin production.</title>
        <authorList>
            <person name="Fan W."/>
            <person name="Wang S."/>
            <person name="Wang H."/>
            <person name="Wang A."/>
            <person name="Jiang F."/>
            <person name="Liu H."/>
            <person name="Zhao H."/>
            <person name="Xu D."/>
            <person name="Zhang Y."/>
        </authorList>
    </citation>
    <scope>NUCLEOTIDE SEQUENCE [LARGE SCALE GENOMIC DNA]</scope>
    <source>
        <strain evidence="2">cv. Yunnan</strain>
        <tissue evidence="1">Leaves</tissue>
    </source>
</reference>
<name>A0ACB9EW95_9ASTR</name>
<reference evidence="2" key="1">
    <citation type="journal article" date="2022" name="Mol. Ecol. Resour.">
        <title>The genomes of chicory, endive, great burdock and yacon provide insights into Asteraceae palaeo-polyploidization history and plant inulin production.</title>
        <authorList>
            <person name="Fan W."/>
            <person name="Wang S."/>
            <person name="Wang H."/>
            <person name="Wang A."/>
            <person name="Jiang F."/>
            <person name="Liu H."/>
            <person name="Zhao H."/>
            <person name="Xu D."/>
            <person name="Zhang Y."/>
        </authorList>
    </citation>
    <scope>NUCLEOTIDE SEQUENCE [LARGE SCALE GENOMIC DNA]</scope>
    <source>
        <strain evidence="2">cv. Yunnan</strain>
    </source>
</reference>
<sequence length="126" mass="14124">MLTSFIPPSTDEEHIIGIASSFPVATLGNHQNIIHSRRGLRDGAFGGVSYITITCWDCQRRVPSAPTSNNTPSEGRPLITLLQNPLTRRCHHFPKPWARVFGQYSVENRLTTNLRTHCSMHTQTLS</sequence>